<feature type="transmembrane region" description="Helical" evidence="1">
    <location>
        <begin position="45"/>
        <end position="69"/>
    </location>
</feature>
<organism evidence="2 3">
    <name type="scientific">Euplotes crassus</name>
    <dbReference type="NCBI Taxonomy" id="5936"/>
    <lineage>
        <taxon>Eukaryota</taxon>
        <taxon>Sar</taxon>
        <taxon>Alveolata</taxon>
        <taxon>Ciliophora</taxon>
        <taxon>Intramacronucleata</taxon>
        <taxon>Spirotrichea</taxon>
        <taxon>Hypotrichia</taxon>
        <taxon>Euplotida</taxon>
        <taxon>Euplotidae</taxon>
        <taxon>Moneuplotes</taxon>
    </lineage>
</organism>
<dbReference type="Proteomes" id="UP001295684">
    <property type="component" value="Unassembled WGS sequence"/>
</dbReference>
<feature type="transmembrane region" description="Helical" evidence="1">
    <location>
        <begin position="81"/>
        <end position="102"/>
    </location>
</feature>
<evidence type="ECO:0000313" key="3">
    <source>
        <dbReference type="Proteomes" id="UP001295684"/>
    </source>
</evidence>
<reference evidence="2" key="1">
    <citation type="submission" date="2023-07" db="EMBL/GenBank/DDBJ databases">
        <authorList>
            <consortium name="AG Swart"/>
            <person name="Singh M."/>
            <person name="Singh A."/>
            <person name="Seah K."/>
            <person name="Emmerich C."/>
        </authorList>
    </citation>
    <scope>NUCLEOTIDE SEQUENCE</scope>
    <source>
        <strain evidence="2">DP1</strain>
    </source>
</reference>
<keyword evidence="1" id="KW-1133">Transmembrane helix</keyword>
<evidence type="ECO:0000256" key="1">
    <source>
        <dbReference type="SAM" id="Phobius"/>
    </source>
</evidence>
<feature type="transmembrane region" description="Helical" evidence="1">
    <location>
        <begin position="238"/>
        <end position="261"/>
    </location>
</feature>
<dbReference type="EMBL" id="CAMPGE010010646">
    <property type="protein sequence ID" value="CAI2369495.1"/>
    <property type="molecule type" value="Genomic_DNA"/>
</dbReference>
<name>A0AAD1UR46_EUPCR</name>
<feature type="transmembrane region" description="Helical" evidence="1">
    <location>
        <begin position="139"/>
        <end position="166"/>
    </location>
</feature>
<keyword evidence="3" id="KW-1185">Reference proteome</keyword>
<protein>
    <submittedName>
        <fullName evidence="2">Uncharacterized protein</fullName>
    </submittedName>
</protein>
<dbReference type="AlphaFoldDB" id="A0AAD1UR46"/>
<gene>
    <name evidence="2" type="ORF">ECRASSUSDP1_LOCUS10796</name>
</gene>
<feature type="transmembrane region" description="Helical" evidence="1">
    <location>
        <begin position="281"/>
        <end position="303"/>
    </location>
</feature>
<evidence type="ECO:0000313" key="2">
    <source>
        <dbReference type="EMBL" id="CAI2369495.1"/>
    </source>
</evidence>
<comment type="caution">
    <text evidence="2">The sequence shown here is derived from an EMBL/GenBank/DDBJ whole genome shotgun (WGS) entry which is preliminary data.</text>
</comment>
<accession>A0AAD1UR46</accession>
<feature type="transmembrane region" description="Helical" evidence="1">
    <location>
        <begin position="12"/>
        <end position="33"/>
    </location>
</feature>
<feature type="transmembrane region" description="Helical" evidence="1">
    <location>
        <begin position="203"/>
        <end position="223"/>
    </location>
</feature>
<keyword evidence="1" id="KW-0472">Membrane</keyword>
<sequence length="427" mass="50151">MSESIDITFYGYIAYYSIIVMVCSFLIVTHSLRLVREFKRNLKDIFRIIQIFLLIEYLVSLMIIDGVRFINNFKYYTKSTFAYTLVGFYLSDLTNITCWVTLSIHTKYYTNREGQPRNNCEIEPIQMELKLRKIRKYEYFIMLLVITYIVVSCTAILGFNISYYIFYDCSDCSEHHNSLEQNCESKCLKAYQMYQYLSNSTSIIGAVVVILKVMVTWYVLYLLKNHLNFYYKLKKNKIIAAMFLSIAANITMVLYSFVPMFSRIDLKSHYDDKISMSLVQLSYGIILPLIFRLLPIFLLVVNIQGMYFLSYMKNIMKGCNIGNYLKDASIFIRSSKKCRCFEDESEKSCIMTNNKSCLLMEDNEDSHEASCHSKNSFCNTHANSLIISEVCTENSENFDLYKKEYENFMRSDKNLCSTFREDYSSAY</sequence>
<proteinExistence type="predicted"/>
<keyword evidence="1" id="KW-0812">Transmembrane</keyword>